<name>A0A402BAZ2_9CHLR</name>
<accession>A0A402BAZ2</accession>
<evidence type="ECO:0000313" key="1">
    <source>
        <dbReference type="EMBL" id="GCE28476.1"/>
    </source>
</evidence>
<gene>
    <name evidence="1" type="ORF">KDA_39600</name>
</gene>
<keyword evidence="2" id="KW-1185">Reference proteome</keyword>
<organism evidence="1 2">
    <name type="scientific">Dictyobacter alpinus</name>
    <dbReference type="NCBI Taxonomy" id="2014873"/>
    <lineage>
        <taxon>Bacteria</taxon>
        <taxon>Bacillati</taxon>
        <taxon>Chloroflexota</taxon>
        <taxon>Ktedonobacteria</taxon>
        <taxon>Ktedonobacterales</taxon>
        <taxon>Dictyobacteraceae</taxon>
        <taxon>Dictyobacter</taxon>
    </lineage>
</organism>
<sequence>MGVSYNAFPAEMCNDPKGRLWLWECEGIKIPEDIGPSRNPTSDEILLVLGQFTEYIINQFQGREQWDIEIIEKAHPQAYAQAILWITHEVRGEPIMADQPCDLYFYRGEPHLMVRIVQSIAAICGPFILFCHSGGAILIMPERTIAGPNW</sequence>
<evidence type="ECO:0000313" key="2">
    <source>
        <dbReference type="Proteomes" id="UP000287171"/>
    </source>
</evidence>
<dbReference type="Proteomes" id="UP000287171">
    <property type="component" value="Unassembled WGS sequence"/>
</dbReference>
<dbReference type="RefSeq" id="WP_126628689.1">
    <property type="nucleotide sequence ID" value="NZ_BIFT01000001.1"/>
</dbReference>
<dbReference type="AlphaFoldDB" id="A0A402BAZ2"/>
<reference evidence="2" key="1">
    <citation type="submission" date="2018-12" db="EMBL/GenBank/DDBJ databases">
        <title>Tengunoibacter tsumagoiensis gen. nov., sp. nov., Dictyobacter kobayashii sp. nov., D. alpinus sp. nov., and D. joshuensis sp. nov. and description of Dictyobacteraceae fam. nov. within the order Ktedonobacterales isolated from Tengu-no-mugimeshi.</title>
        <authorList>
            <person name="Wang C.M."/>
            <person name="Zheng Y."/>
            <person name="Sakai Y."/>
            <person name="Toyoda A."/>
            <person name="Minakuchi Y."/>
            <person name="Abe K."/>
            <person name="Yokota A."/>
            <person name="Yabe S."/>
        </authorList>
    </citation>
    <scope>NUCLEOTIDE SEQUENCE [LARGE SCALE GENOMIC DNA]</scope>
    <source>
        <strain evidence="2">Uno16</strain>
    </source>
</reference>
<proteinExistence type="predicted"/>
<dbReference type="EMBL" id="BIFT01000001">
    <property type="protein sequence ID" value="GCE28476.1"/>
    <property type="molecule type" value="Genomic_DNA"/>
</dbReference>
<comment type="caution">
    <text evidence="1">The sequence shown here is derived from an EMBL/GenBank/DDBJ whole genome shotgun (WGS) entry which is preliminary data.</text>
</comment>
<protein>
    <submittedName>
        <fullName evidence="1">Uncharacterized protein</fullName>
    </submittedName>
</protein>
<dbReference type="OrthoDB" id="9824194at2"/>